<evidence type="ECO:0000256" key="1">
    <source>
        <dbReference type="ARBA" id="ARBA00004651"/>
    </source>
</evidence>
<dbReference type="PANTHER" id="PTHR33908:SF3">
    <property type="entry name" value="UNDECAPRENYL PHOSPHATE-ALPHA-4-AMINO-4-DEOXY-L-ARABINOSE ARABINOSYL TRANSFERASE"/>
    <property type="match status" value="1"/>
</dbReference>
<dbReference type="GO" id="GO:0010041">
    <property type="term" value="P:response to iron(III) ion"/>
    <property type="evidence" value="ECO:0007669"/>
    <property type="project" value="TreeGrafter"/>
</dbReference>
<dbReference type="EMBL" id="PVNK01000114">
    <property type="protein sequence ID" value="PRQ02555.1"/>
    <property type="molecule type" value="Genomic_DNA"/>
</dbReference>
<evidence type="ECO:0000256" key="3">
    <source>
        <dbReference type="ARBA" id="ARBA00022676"/>
    </source>
</evidence>
<organism evidence="9 10">
    <name type="scientific">Enhygromyxa salina</name>
    <dbReference type="NCBI Taxonomy" id="215803"/>
    <lineage>
        <taxon>Bacteria</taxon>
        <taxon>Pseudomonadati</taxon>
        <taxon>Myxococcota</taxon>
        <taxon>Polyangia</taxon>
        <taxon>Nannocystales</taxon>
        <taxon>Nannocystaceae</taxon>
        <taxon>Enhygromyxa</taxon>
    </lineage>
</organism>
<keyword evidence="3" id="KW-0328">Glycosyltransferase</keyword>
<evidence type="ECO:0000256" key="5">
    <source>
        <dbReference type="ARBA" id="ARBA00022692"/>
    </source>
</evidence>
<evidence type="ECO:0000256" key="6">
    <source>
        <dbReference type="ARBA" id="ARBA00022989"/>
    </source>
</evidence>
<accession>A0A2S9YBS6</accession>
<dbReference type="PANTHER" id="PTHR33908">
    <property type="entry name" value="MANNOSYLTRANSFERASE YKCB-RELATED"/>
    <property type="match status" value="1"/>
</dbReference>
<evidence type="ECO:0000313" key="10">
    <source>
        <dbReference type="Proteomes" id="UP000237968"/>
    </source>
</evidence>
<keyword evidence="6 8" id="KW-1133">Transmembrane helix</keyword>
<dbReference type="AlphaFoldDB" id="A0A2S9YBS6"/>
<comment type="caution">
    <text evidence="9">The sequence shown here is derived from an EMBL/GenBank/DDBJ whole genome shotgun (WGS) entry which is preliminary data.</text>
</comment>
<keyword evidence="7 8" id="KW-0472">Membrane</keyword>
<dbReference type="InterPro" id="IPR050297">
    <property type="entry name" value="LipidA_mod_glycosyltrf_83"/>
</dbReference>
<feature type="transmembrane region" description="Helical" evidence="8">
    <location>
        <begin position="120"/>
        <end position="140"/>
    </location>
</feature>
<evidence type="ECO:0000256" key="7">
    <source>
        <dbReference type="ARBA" id="ARBA00023136"/>
    </source>
</evidence>
<dbReference type="Proteomes" id="UP000237968">
    <property type="component" value="Unassembled WGS sequence"/>
</dbReference>
<feature type="transmembrane region" description="Helical" evidence="8">
    <location>
        <begin position="152"/>
        <end position="181"/>
    </location>
</feature>
<reference evidence="9 10" key="1">
    <citation type="submission" date="2018-03" db="EMBL/GenBank/DDBJ databases">
        <title>Draft Genome Sequences of the Obligatory Marine Myxobacteria Enhygromyxa salina SWB005.</title>
        <authorList>
            <person name="Poehlein A."/>
            <person name="Moghaddam J.A."/>
            <person name="Harms H."/>
            <person name="Alanjari M."/>
            <person name="Koenig G.M."/>
            <person name="Daniel R."/>
            <person name="Schaeberle T.F."/>
        </authorList>
    </citation>
    <scope>NUCLEOTIDE SEQUENCE [LARGE SCALE GENOMIC DNA]</scope>
    <source>
        <strain evidence="9 10">SWB005</strain>
    </source>
</reference>
<evidence type="ECO:0000256" key="4">
    <source>
        <dbReference type="ARBA" id="ARBA00022679"/>
    </source>
</evidence>
<keyword evidence="2" id="KW-1003">Cell membrane</keyword>
<comment type="subcellular location">
    <subcellularLocation>
        <location evidence="1">Cell membrane</location>
        <topology evidence="1">Multi-pass membrane protein</topology>
    </subcellularLocation>
</comment>
<dbReference type="GO" id="GO:0005886">
    <property type="term" value="C:plasma membrane"/>
    <property type="evidence" value="ECO:0007669"/>
    <property type="project" value="UniProtKB-SubCell"/>
</dbReference>
<evidence type="ECO:0000256" key="2">
    <source>
        <dbReference type="ARBA" id="ARBA00022475"/>
    </source>
</evidence>
<dbReference type="GO" id="GO:0009103">
    <property type="term" value="P:lipopolysaccharide biosynthetic process"/>
    <property type="evidence" value="ECO:0007669"/>
    <property type="project" value="UniProtKB-ARBA"/>
</dbReference>
<protein>
    <submittedName>
        <fullName evidence="9">Uncharacterized protein</fullName>
    </submittedName>
</protein>
<keyword evidence="4" id="KW-0808">Transferase</keyword>
<evidence type="ECO:0000256" key="8">
    <source>
        <dbReference type="SAM" id="Phobius"/>
    </source>
</evidence>
<feature type="transmembrane region" description="Helical" evidence="8">
    <location>
        <begin position="96"/>
        <end position="114"/>
    </location>
</feature>
<dbReference type="GO" id="GO:0016763">
    <property type="term" value="F:pentosyltransferase activity"/>
    <property type="evidence" value="ECO:0007669"/>
    <property type="project" value="TreeGrafter"/>
</dbReference>
<name>A0A2S9YBS6_9BACT</name>
<gene>
    <name evidence="9" type="ORF">ENSA5_22000</name>
</gene>
<feature type="transmembrane region" description="Helical" evidence="8">
    <location>
        <begin position="303"/>
        <end position="321"/>
    </location>
</feature>
<keyword evidence="10" id="KW-1185">Reference proteome</keyword>
<feature type="transmembrane region" description="Helical" evidence="8">
    <location>
        <begin position="68"/>
        <end position="89"/>
    </location>
</feature>
<sequence>MPIAVLLGAVVVLLPGLGATGLWTQGELPILDRTLAAFGEPRSNLVRSPWLPDQLRTWAYAAAGRSDWGLRLPGALAGVGLVALALATARRLGWSPAWVALAGCFTLAMPLLLASSRTALGNPTGELWLCVATLALLAACDRGRERERITRGVLGVVGVAGLAAAVASLGIVLGGCLPLGLVALADVAREPEHGGLRLPRWAVIGAWTTSAAAGFVGLWLAWNQGEGYIPLLGAAKDLELLEEPTRRGFTDTLESFGYQVFPFTGLVVLGLLGPGRARWPALWLGVALVATSVWSLTYGPTPIPVTIPAALLATAMCKRMFDSHEPIAARRLLLFCAVLGALVLGKDAGRLPQHIASPLLELSDLEFPAAGLVPGFDPAESLPRMAKRFAALLILAHVLAAPSVDQLRWRKRHAQLWWLRRFSRLTTVFDRLVTRGHERDSGLARARELAPLALLFVVLTQQIWTYGRTTLTQVNEQLSIAGPLQRFAAAVERGELPEPQLGLHRIRDPGLEYYGPGTEHEVFLTNRGDLDRWLGVDSPRTALIRRADLPPAFSSARTGGRPLYVLDNLHHEYLLVANFLPEGYEDHNPLHGIAFDEPVTLANETLVGWDPYVELIAWEIDGELHRGSSATLHMVFRVKRPMPAGTKMYARLQKGKVSRVAAAPHELTGGVFPPNYWRAGDYIHHRFEFEVPWLEVLPGEHELIVGMRRSEKSNLKISTPEDKTGEFGVTIRGKKHEFATIGAVELAW</sequence>
<feature type="transmembrane region" description="Helical" evidence="8">
    <location>
        <begin position="328"/>
        <end position="345"/>
    </location>
</feature>
<keyword evidence="5 8" id="KW-0812">Transmembrane</keyword>
<proteinExistence type="predicted"/>
<evidence type="ECO:0000313" key="9">
    <source>
        <dbReference type="EMBL" id="PRQ02555.1"/>
    </source>
</evidence>
<feature type="transmembrane region" description="Helical" evidence="8">
    <location>
        <begin position="201"/>
        <end position="222"/>
    </location>
</feature>